<feature type="transmembrane region" description="Helical" evidence="1">
    <location>
        <begin position="191"/>
        <end position="215"/>
    </location>
</feature>
<proteinExistence type="predicted"/>
<feature type="transmembrane region" description="Helical" evidence="1">
    <location>
        <begin position="492"/>
        <end position="513"/>
    </location>
</feature>
<dbReference type="RefSeq" id="WP_310791245.1">
    <property type="nucleotide sequence ID" value="NZ_CP134081.1"/>
</dbReference>
<reference evidence="2" key="1">
    <citation type="submission" date="2023-09" db="EMBL/GenBank/DDBJ databases">
        <title>First report of Pseudomonas coleopterorum DJ13 causing leaf spot on Rhododendron pulchrum Sweet in China.</title>
        <authorList>
            <person name="Zhang Y."/>
        </authorList>
    </citation>
    <scope>NUCLEOTIDE SEQUENCE</scope>
    <source>
        <strain evidence="2">DJ13</strain>
    </source>
</reference>
<dbReference type="EMBL" id="CP134081">
    <property type="protein sequence ID" value="WNC08331.1"/>
    <property type="molecule type" value="Genomic_DNA"/>
</dbReference>
<evidence type="ECO:0000256" key="1">
    <source>
        <dbReference type="SAM" id="Phobius"/>
    </source>
</evidence>
<keyword evidence="1" id="KW-0812">Transmembrane</keyword>
<evidence type="ECO:0000313" key="3">
    <source>
        <dbReference type="Proteomes" id="UP001258207"/>
    </source>
</evidence>
<keyword evidence="1" id="KW-1133">Transmembrane helix</keyword>
<dbReference type="PANTHER" id="PTHR34219:SF4">
    <property type="entry name" value="PEPSY DOMAIN-CONTAINING PROTEIN"/>
    <property type="match status" value="1"/>
</dbReference>
<evidence type="ECO:0000313" key="2">
    <source>
        <dbReference type="EMBL" id="WNC08331.1"/>
    </source>
</evidence>
<dbReference type="Proteomes" id="UP001258207">
    <property type="component" value="Chromosome"/>
</dbReference>
<organism evidence="2 3">
    <name type="scientific">Pseudomonas coleopterorum</name>
    <dbReference type="NCBI Taxonomy" id="1605838"/>
    <lineage>
        <taxon>Bacteria</taxon>
        <taxon>Pseudomonadati</taxon>
        <taxon>Pseudomonadota</taxon>
        <taxon>Gammaproteobacteria</taxon>
        <taxon>Pseudomonadales</taxon>
        <taxon>Pseudomonadaceae</taxon>
        <taxon>Pseudomonas</taxon>
    </lineage>
</organism>
<accession>A0AAJ6LWY7</accession>
<sequence length="526" mass="57840">MKGSLRRSMAWLHTWCGLVCGWVLCVIFLTGSLSVFREPITRWMEAQPIATSDAGAWVNEGLAASQAQRYLATHASGARLWRVQLPAHPGEAVRLLWRDGSGTRQIALDPATGTPLPPAALRQTEGGRHFMSFHYMLQLPVLGFWIVGALTVGFLVALVSGVIIHRRIFADFFTFRPGTGPRAWLDAHNAAAVLTLPFLLMIAYTGLCIFASTYMPWPAQAVYGSDDGAYARFTAELAAEPTEARSVMQPMGTASDWESLLDQARTLTGQPAQMLLVNAPGAANASVRIIGRADLGQPADHLFTPQASVLFDAASGGVLQVRRPDPASVSLGTRIEGVVRSLHFADFGNWALRWVYFASGLLGTSMMVAGTLLFSIKRRIKGQHEFGDATRRFYHCVEAFNVACSVGIGMACCGYFYANRLLPLELPDRAQWEIRAFVLIWAATLLHALCRPRLRAWTEQLGLTALLCLCLPLLNQWTAGQALWHYARVGDWQRASVEAVCLGFGALLTNILVKLRRHRLRQGLVR</sequence>
<feature type="transmembrane region" description="Helical" evidence="1">
    <location>
        <begin position="461"/>
        <end position="480"/>
    </location>
</feature>
<feature type="transmembrane region" description="Helical" evidence="1">
    <location>
        <begin position="430"/>
        <end position="449"/>
    </location>
</feature>
<dbReference type="AlphaFoldDB" id="A0AAJ6LWY7"/>
<feature type="transmembrane region" description="Helical" evidence="1">
    <location>
        <begin position="12"/>
        <end position="36"/>
    </location>
</feature>
<dbReference type="PANTHER" id="PTHR34219">
    <property type="entry name" value="IRON-REGULATED INNER MEMBRANE PROTEIN-RELATED"/>
    <property type="match status" value="1"/>
</dbReference>
<name>A0AAJ6LWY7_9PSED</name>
<dbReference type="Pfam" id="PF03929">
    <property type="entry name" value="PepSY_TM"/>
    <property type="match status" value="1"/>
</dbReference>
<protein>
    <submittedName>
        <fullName evidence="2">PepSY-associated TM helix domain-containing protein</fullName>
    </submittedName>
</protein>
<feature type="transmembrane region" description="Helical" evidence="1">
    <location>
        <begin position="397"/>
        <end position="418"/>
    </location>
</feature>
<feature type="transmembrane region" description="Helical" evidence="1">
    <location>
        <begin position="354"/>
        <end position="376"/>
    </location>
</feature>
<feature type="transmembrane region" description="Helical" evidence="1">
    <location>
        <begin position="142"/>
        <end position="164"/>
    </location>
</feature>
<dbReference type="InterPro" id="IPR005625">
    <property type="entry name" value="PepSY-ass_TM"/>
</dbReference>
<gene>
    <name evidence="2" type="ORF">RI108_13515</name>
</gene>
<keyword evidence="1" id="KW-0472">Membrane</keyword>